<accession>A0A067P606</accession>
<dbReference type="InterPro" id="IPR041078">
    <property type="entry name" value="Plavaka"/>
</dbReference>
<dbReference type="HOGENOM" id="CLU_006344_1_0_1"/>
<evidence type="ECO:0000256" key="1">
    <source>
        <dbReference type="SAM" id="MobiDB-lite"/>
    </source>
</evidence>
<name>A0A067P606_9AGAM</name>
<dbReference type="EMBL" id="KL197761">
    <property type="protein sequence ID" value="KDQ50343.1"/>
    <property type="molecule type" value="Genomic_DNA"/>
</dbReference>
<dbReference type="AlphaFoldDB" id="A0A067P606"/>
<sequence length="847" mass="95436">MFELTVLKTLRIAQPSKCDKNGNNLPPGAPPPLQQDSRPDNWFPFEDRSTFHIAELLFKKVQMSAGNIDDLLEFWAARSVSASSDPDGAPFRDAQDLYNTIDSIEHGDAPWESFEVRYSGPVAADSPTWKQTNYRVYYRNTQTVAHNMLKNPDFDKKIDYTAFQEYTGPGQRQYSNLMSGDWAWNKSTTIAEADQATHGSMLIPIILGADKTTVSVATGQNDFHPVYMSLGNVHNSVRHAHRDALLPIAFLAIPKACRKEEDTDEFRIFRKQVYHASLAKILSPLRAAMTTPEVVRCPDVHYRRTIYELGPFIADYPEQVVLAGIVQGWCPRCRATPEQLGGLGEPRFEVHTDALIDGFDPGWAWTTYGIDANVTLIKGTFKDHLVTWVGEYLDKVYPPANAKARLDDIDRRIAATPAFPGLRRFPEGHGFKQWTGNDSKALMKVYLPAIEGHVPDKMVRCLGAYLDFCYLARRSAHNDDTLSQMQEALARFHEHRTIFEDAGICPDGFSLPRQHALNHYVDAIHNFGSPNGICSSITESKHIQAVKEPWRGSSKNNAIGQMLLTNQRLDKLAAARADFKKRNMFQGSVLGQALQAAGQVVEVEVAEDELDVMDVEGPPESSSVTLTARQEFSRPVEVVVDQLQQPDLPELIQRFLYDQLYSDENLPSSDVPLADCPSFAGRVKIFHSARATFHAPNELSGLGGMHREIIWSNPSWRNEYERYDTVLIDRDADQDGMRGMLVGRVMTFLSFTHKDISYPCALVEWFMPEGDSPDDVTGMWVVKPEVDNGRRTIGLVHTDCIVRAIHLLPVFRDCRIPPDFHFSYSLDAFTAFYVNKYADYHSHSLIT</sequence>
<gene>
    <name evidence="2" type="ORF">JAAARDRAFT_200026</name>
</gene>
<protein>
    <submittedName>
        <fullName evidence="2">Uncharacterized protein</fullName>
    </submittedName>
</protein>
<dbReference type="Pfam" id="PF18759">
    <property type="entry name" value="Plavaka"/>
    <property type="match status" value="1"/>
</dbReference>
<evidence type="ECO:0000313" key="3">
    <source>
        <dbReference type="Proteomes" id="UP000027265"/>
    </source>
</evidence>
<dbReference type="Proteomes" id="UP000027265">
    <property type="component" value="Unassembled WGS sequence"/>
</dbReference>
<keyword evidence="3" id="KW-1185">Reference proteome</keyword>
<dbReference type="InParanoid" id="A0A067P606"/>
<feature type="region of interest" description="Disordered" evidence="1">
    <location>
        <begin position="17"/>
        <end position="40"/>
    </location>
</feature>
<dbReference type="OrthoDB" id="3199698at2759"/>
<reference evidence="3" key="1">
    <citation type="journal article" date="2014" name="Proc. Natl. Acad. Sci. U.S.A.">
        <title>Extensive sampling of basidiomycete genomes demonstrates inadequacy of the white-rot/brown-rot paradigm for wood decay fungi.</title>
        <authorList>
            <person name="Riley R."/>
            <person name="Salamov A.A."/>
            <person name="Brown D.W."/>
            <person name="Nagy L.G."/>
            <person name="Floudas D."/>
            <person name="Held B.W."/>
            <person name="Levasseur A."/>
            <person name="Lombard V."/>
            <person name="Morin E."/>
            <person name="Otillar R."/>
            <person name="Lindquist E.A."/>
            <person name="Sun H."/>
            <person name="LaButti K.M."/>
            <person name="Schmutz J."/>
            <person name="Jabbour D."/>
            <person name="Luo H."/>
            <person name="Baker S.E."/>
            <person name="Pisabarro A.G."/>
            <person name="Walton J.D."/>
            <person name="Blanchette R.A."/>
            <person name="Henrissat B."/>
            <person name="Martin F."/>
            <person name="Cullen D."/>
            <person name="Hibbett D.S."/>
            <person name="Grigoriev I.V."/>
        </authorList>
    </citation>
    <scope>NUCLEOTIDE SEQUENCE [LARGE SCALE GENOMIC DNA]</scope>
    <source>
        <strain evidence="3">MUCL 33604</strain>
    </source>
</reference>
<proteinExistence type="predicted"/>
<organism evidence="2 3">
    <name type="scientific">Jaapia argillacea MUCL 33604</name>
    <dbReference type="NCBI Taxonomy" id="933084"/>
    <lineage>
        <taxon>Eukaryota</taxon>
        <taxon>Fungi</taxon>
        <taxon>Dikarya</taxon>
        <taxon>Basidiomycota</taxon>
        <taxon>Agaricomycotina</taxon>
        <taxon>Agaricomycetes</taxon>
        <taxon>Agaricomycetidae</taxon>
        <taxon>Jaapiales</taxon>
        <taxon>Jaapiaceae</taxon>
        <taxon>Jaapia</taxon>
    </lineage>
</organism>
<evidence type="ECO:0000313" key="2">
    <source>
        <dbReference type="EMBL" id="KDQ50343.1"/>
    </source>
</evidence>